<dbReference type="GO" id="GO:0032259">
    <property type="term" value="P:methylation"/>
    <property type="evidence" value="ECO:0007669"/>
    <property type="project" value="UniProtKB-KW"/>
</dbReference>
<dbReference type="Proteomes" id="UP001608902">
    <property type="component" value="Unassembled WGS sequence"/>
</dbReference>
<dbReference type="InterPro" id="IPR025770">
    <property type="entry name" value="PPMT_MeTrfase"/>
</dbReference>
<evidence type="ECO:0000256" key="6">
    <source>
        <dbReference type="ARBA" id="ARBA00022679"/>
    </source>
</evidence>
<proteinExistence type="inferred from homology"/>
<dbReference type="GO" id="GO:0004671">
    <property type="term" value="F:protein C-terminal S-isoprenylcysteine carboxyl O-methyltransferase activity"/>
    <property type="evidence" value="ECO:0007669"/>
    <property type="project" value="UniProtKB-EC"/>
</dbReference>
<evidence type="ECO:0000256" key="13">
    <source>
        <dbReference type="RuleBase" id="RU362022"/>
    </source>
</evidence>
<evidence type="ECO:0000256" key="10">
    <source>
        <dbReference type="ARBA" id="ARBA00023136"/>
    </source>
</evidence>
<evidence type="ECO:0000256" key="1">
    <source>
        <dbReference type="ARBA" id="ARBA00001450"/>
    </source>
</evidence>
<evidence type="ECO:0000256" key="7">
    <source>
        <dbReference type="ARBA" id="ARBA00022691"/>
    </source>
</evidence>
<keyword evidence="8" id="KW-0812">Transmembrane</keyword>
<keyword evidence="6" id="KW-0808">Transferase</keyword>
<reference evidence="14 15" key="1">
    <citation type="submission" date="2024-08" db="EMBL/GenBank/DDBJ databases">
        <title>Gnathostoma spinigerum genome.</title>
        <authorList>
            <person name="Gonzalez-Bertolin B."/>
            <person name="Monzon S."/>
            <person name="Zaballos A."/>
            <person name="Jimenez P."/>
            <person name="Dekumyoy P."/>
            <person name="Varona S."/>
            <person name="Cuesta I."/>
            <person name="Sumanam S."/>
            <person name="Adisakwattana P."/>
            <person name="Gasser R.B."/>
            <person name="Hernandez-Gonzalez A."/>
            <person name="Young N.D."/>
            <person name="Perteguer M.J."/>
        </authorList>
    </citation>
    <scope>NUCLEOTIDE SEQUENCE [LARGE SCALE GENOMIC DNA]</scope>
    <source>
        <strain evidence="14">AL3</strain>
        <tissue evidence="14">Liver</tissue>
    </source>
</reference>
<keyword evidence="7 13" id="KW-0949">S-adenosyl-L-methionine</keyword>
<dbReference type="AlphaFoldDB" id="A0ABD6F0W1"/>
<name>A0ABD6F0W1_9BILA</name>
<evidence type="ECO:0000313" key="14">
    <source>
        <dbReference type="EMBL" id="MFH4982762.1"/>
    </source>
</evidence>
<evidence type="ECO:0000256" key="2">
    <source>
        <dbReference type="ARBA" id="ARBA00004141"/>
    </source>
</evidence>
<comment type="subcellular location">
    <subcellularLocation>
        <location evidence="13">Endoplasmic reticulum membrane</location>
        <topology evidence="13">Multi-pass membrane protein</topology>
    </subcellularLocation>
    <subcellularLocation>
        <location evidence="2">Membrane</location>
        <topology evidence="2">Multi-pass membrane protein</topology>
    </subcellularLocation>
</comment>
<evidence type="ECO:0000256" key="8">
    <source>
        <dbReference type="ARBA" id="ARBA00022692"/>
    </source>
</evidence>
<protein>
    <recommendedName>
        <fullName evidence="12 13">Protein-S-isoprenylcysteine O-methyltransferase</fullName>
        <ecNumber evidence="4 13">2.1.1.100</ecNumber>
    </recommendedName>
</protein>
<dbReference type="PROSITE" id="PS51564">
    <property type="entry name" value="SAM_ICMT"/>
    <property type="match status" value="1"/>
</dbReference>
<comment type="similarity">
    <text evidence="3 13">Belongs to the class VI-like SAM-binding methyltransferase superfamily. Isoprenylcysteine carboxyl methyltransferase family.</text>
</comment>
<evidence type="ECO:0000256" key="3">
    <source>
        <dbReference type="ARBA" id="ARBA00009140"/>
    </source>
</evidence>
<dbReference type="GO" id="GO:0005789">
    <property type="term" value="C:endoplasmic reticulum membrane"/>
    <property type="evidence" value="ECO:0007669"/>
    <property type="project" value="UniProtKB-SubCell"/>
</dbReference>
<comment type="function">
    <text evidence="11">Catalyzes the post-translational methylation of isoprenylated C-terminal cysteine residues.</text>
</comment>
<sequence>MARSLLELTAFRIRHDLELRCSLACCFSSLFISCLTCLLSSWNVYAIAGSITLCISVCTALNGWKEKWNSSQAALLGSVFGTAFMCLCRSSNKLEILFFRYTLCLTFFHYSEYIATALTNRRNLRPSSYLLDQSLHYWIAAVSSWLEFSLESYFVPSIKSVSFSTFGVCLVICGESLRKVAMFQAKGSFTHTIATRKRSDHSLVTDGVYAFVRHPGYLGWFIWSVGTQIVLCNPVCVVSYAIVSWAFFEDRIFWEEQSLVAFFGESYIRYRAKVPCGVPFIRGYDISMVHSFGSSHL</sequence>
<comment type="caution">
    <text evidence="14">The sequence shown here is derived from an EMBL/GenBank/DDBJ whole genome shotgun (WGS) entry which is preliminary data.</text>
</comment>
<evidence type="ECO:0000256" key="9">
    <source>
        <dbReference type="ARBA" id="ARBA00022989"/>
    </source>
</evidence>
<organism evidence="14 15">
    <name type="scientific">Gnathostoma spinigerum</name>
    <dbReference type="NCBI Taxonomy" id="75299"/>
    <lineage>
        <taxon>Eukaryota</taxon>
        <taxon>Metazoa</taxon>
        <taxon>Ecdysozoa</taxon>
        <taxon>Nematoda</taxon>
        <taxon>Chromadorea</taxon>
        <taxon>Rhabditida</taxon>
        <taxon>Spirurina</taxon>
        <taxon>Gnathostomatomorpha</taxon>
        <taxon>Gnathostomatoidea</taxon>
        <taxon>Gnathostomatidae</taxon>
        <taxon>Gnathostoma</taxon>
    </lineage>
</organism>
<dbReference type="Pfam" id="PF04140">
    <property type="entry name" value="ICMT"/>
    <property type="match status" value="1"/>
</dbReference>
<keyword evidence="15" id="KW-1185">Reference proteome</keyword>
<comment type="catalytic activity">
    <reaction evidence="1 13">
        <text>[protein]-C-terminal S-[(2E,6E)-farnesyl]-L-cysteine + S-adenosyl-L-methionine = [protein]-C-terminal S-[(2E,6E)-farnesyl]-L-cysteine methyl ester + S-adenosyl-L-homocysteine</text>
        <dbReference type="Rhea" id="RHEA:21672"/>
        <dbReference type="Rhea" id="RHEA-COMP:12125"/>
        <dbReference type="Rhea" id="RHEA-COMP:12126"/>
        <dbReference type="ChEBI" id="CHEBI:57856"/>
        <dbReference type="ChEBI" id="CHEBI:59789"/>
        <dbReference type="ChEBI" id="CHEBI:90510"/>
        <dbReference type="ChEBI" id="CHEBI:90511"/>
        <dbReference type="EC" id="2.1.1.100"/>
    </reaction>
</comment>
<accession>A0ABD6F0W1</accession>
<dbReference type="EC" id="2.1.1.100" evidence="4 13"/>
<keyword evidence="10" id="KW-0472">Membrane</keyword>
<evidence type="ECO:0000313" key="15">
    <source>
        <dbReference type="Proteomes" id="UP001608902"/>
    </source>
</evidence>
<dbReference type="PANTHER" id="PTHR12714:SF9">
    <property type="entry name" value="PROTEIN-S-ISOPRENYLCYSTEINE O-METHYLTRANSFERASE"/>
    <property type="match status" value="1"/>
</dbReference>
<keyword evidence="5 13" id="KW-0489">Methyltransferase</keyword>
<evidence type="ECO:0000256" key="12">
    <source>
        <dbReference type="ARBA" id="ARBA00023656"/>
    </source>
</evidence>
<evidence type="ECO:0000256" key="4">
    <source>
        <dbReference type="ARBA" id="ARBA00012151"/>
    </source>
</evidence>
<keyword evidence="9" id="KW-1133">Transmembrane helix</keyword>
<gene>
    <name evidence="14" type="ORF">AB6A40_009471</name>
</gene>
<dbReference type="PROSITE" id="PS51257">
    <property type="entry name" value="PROKAR_LIPOPROTEIN"/>
    <property type="match status" value="1"/>
</dbReference>
<keyword evidence="13" id="KW-0256">Endoplasmic reticulum</keyword>
<dbReference type="Gene3D" id="1.20.120.1630">
    <property type="match status" value="1"/>
</dbReference>
<dbReference type="InterPro" id="IPR007269">
    <property type="entry name" value="ICMT_MeTrfase"/>
</dbReference>
<dbReference type="EMBL" id="JBGFUD010010040">
    <property type="protein sequence ID" value="MFH4982762.1"/>
    <property type="molecule type" value="Genomic_DNA"/>
</dbReference>
<evidence type="ECO:0000256" key="11">
    <source>
        <dbReference type="ARBA" id="ARBA00023572"/>
    </source>
</evidence>
<dbReference type="PANTHER" id="PTHR12714">
    <property type="entry name" value="PROTEIN-S ISOPRENYLCYSTEINE O-METHYLTRANSFERASE"/>
    <property type="match status" value="1"/>
</dbReference>
<evidence type="ECO:0000256" key="5">
    <source>
        <dbReference type="ARBA" id="ARBA00022603"/>
    </source>
</evidence>